<keyword evidence="3" id="KW-0808">Transferase</keyword>
<reference evidence="3" key="2">
    <citation type="journal article" date="2021" name="Int. J. Syst. Evol. Microbiol.">
        <title>Geomonas silvestris sp. nov., Geomonas paludis sp. nov. and Geomonas limicola sp. nov., isolated from terrestrial environments, and emended description of the genus Geomonas.</title>
        <authorList>
            <person name="Itoh H."/>
            <person name="Xu Z."/>
            <person name="Masuda Y."/>
            <person name="Ushijima N."/>
            <person name="Hayakawa C."/>
            <person name="Shiratori Y."/>
            <person name="Senoo K."/>
        </authorList>
    </citation>
    <scope>NUCLEOTIDE SEQUENCE</scope>
    <source>
        <strain evidence="3">Red736</strain>
    </source>
</reference>
<evidence type="ECO:0000313" key="6">
    <source>
        <dbReference type="Proteomes" id="UP000831485"/>
    </source>
</evidence>
<dbReference type="EMBL" id="CP096574">
    <property type="protein sequence ID" value="UPU36169.1"/>
    <property type="molecule type" value="Genomic_DNA"/>
</dbReference>
<dbReference type="RefSeq" id="WP_183344061.1">
    <property type="nucleotide sequence ID" value="NZ_BLXY01000001.1"/>
</dbReference>
<dbReference type="SMART" id="SM01204">
    <property type="entry name" value="FIST_C"/>
    <property type="match status" value="1"/>
</dbReference>
<dbReference type="Proteomes" id="UP000568888">
    <property type="component" value="Unassembled WGS sequence"/>
</dbReference>
<feature type="domain" description="FIST C-domain" evidence="2">
    <location>
        <begin position="232"/>
        <end position="378"/>
    </location>
</feature>
<evidence type="ECO:0000259" key="1">
    <source>
        <dbReference type="SMART" id="SM00897"/>
    </source>
</evidence>
<feature type="domain" description="FIST" evidence="1">
    <location>
        <begin position="34"/>
        <end position="231"/>
    </location>
</feature>
<evidence type="ECO:0000313" key="4">
    <source>
        <dbReference type="EMBL" id="UPU36169.1"/>
    </source>
</evidence>
<dbReference type="Pfam" id="PF08495">
    <property type="entry name" value="FIST"/>
    <property type="match status" value="1"/>
</dbReference>
<evidence type="ECO:0000259" key="2">
    <source>
        <dbReference type="SMART" id="SM01204"/>
    </source>
</evidence>
<proteinExistence type="predicted"/>
<protein>
    <submittedName>
        <fullName evidence="4">FIST C-terminal domain-containing protein</fullName>
    </submittedName>
    <submittedName>
        <fullName evidence="3">Histidine kinase</fullName>
    </submittedName>
</protein>
<organism evidence="3 5">
    <name type="scientific">Geomonas paludis</name>
    <dbReference type="NCBI Taxonomy" id="2740185"/>
    <lineage>
        <taxon>Bacteria</taxon>
        <taxon>Pseudomonadati</taxon>
        <taxon>Thermodesulfobacteriota</taxon>
        <taxon>Desulfuromonadia</taxon>
        <taxon>Geobacterales</taxon>
        <taxon>Geobacteraceae</taxon>
        <taxon>Geomonas</taxon>
    </lineage>
</organism>
<keyword evidence="6" id="KW-1185">Reference proteome</keyword>
<dbReference type="GO" id="GO:0016301">
    <property type="term" value="F:kinase activity"/>
    <property type="evidence" value="ECO:0007669"/>
    <property type="project" value="UniProtKB-KW"/>
</dbReference>
<dbReference type="Proteomes" id="UP000831485">
    <property type="component" value="Chromosome"/>
</dbReference>
<dbReference type="SMART" id="SM00897">
    <property type="entry name" value="FIST"/>
    <property type="match status" value="1"/>
</dbReference>
<dbReference type="Pfam" id="PF10442">
    <property type="entry name" value="FIST_C"/>
    <property type="match status" value="1"/>
</dbReference>
<sequence length="395" mass="43691">MGTSVGVGYSLLKNPADAGRQAVQQALQQGGMEQPDFVFLFATIGYQQQLLLDAVCAATHNPALSGCTGEGIIVRGFASESNFGVCVMAIASDELRFTALVETELGLGFERAGERLAEQVRPLLSDQTFACLLFADGLVFDFDPFKEGFERALQLARPLPLFGGLSADNWTAGKTFQYHNGRVFSQSVSCVLLSGSGKVAWGVNHGCVPVGTQHTITRSKGNVICGIDGVPALDALEEYVENPRDQWNKITLNLCLGFRTPEYLKQEYGDFLIRYMMDKDDVEGCVTIQSDVAEGTELWIMRRDKELMYDGLQEIVRQVRARLGSNRPKLVLHFECMGRGKAVYQEQEKLHLLQYLQEEIGADIPWIGFYSYGEIGPVSEHNCIHNFTAIVMAVY</sequence>
<evidence type="ECO:0000313" key="5">
    <source>
        <dbReference type="Proteomes" id="UP000568888"/>
    </source>
</evidence>
<reference evidence="5" key="1">
    <citation type="submission" date="2020-06" db="EMBL/GenBank/DDBJ databases">
        <title>Draft genomic sequecing of Geomonas sp. Red736.</title>
        <authorList>
            <person name="Itoh H."/>
            <person name="Xu Z.X."/>
            <person name="Ushijima N."/>
            <person name="Masuda Y."/>
            <person name="Shiratori Y."/>
            <person name="Senoo K."/>
        </authorList>
    </citation>
    <scope>NUCLEOTIDE SEQUENCE [LARGE SCALE GENOMIC DNA]</scope>
    <source>
        <strain evidence="5">Red736</strain>
    </source>
</reference>
<dbReference type="InterPro" id="IPR019494">
    <property type="entry name" value="FIST_C"/>
</dbReference>
<accession>A0A6V8MQC7</accession>
<reference evidence="4" key="3">
    <citation type="submission" date="2022-04" db="EMBL/GenBank/DDBJ databases">
        <authorList>
            <person name="Liu G."/>
        </authorList>
    </citation>
    <scope>NUCLEOTIDE SEQUENCE</scope>
    <source>
        <strain evidence="4">RG22</strain>
    </source>
</reference>
<dbReference type="EMBL" id="BLXY01000001">
    <property type="protein sequence ID" value="GFO62221.1"/>
    <property type="molecule type" value="Genomic_DNA"/>
</dbReference>
<dbReference type="PANTHER" id="PTHR40252">
    <property type="entry name" value="BLR0328 PROTEIN"/>
    <property type="match status" value="1"/>
</dbReference>
<gene>
    <name evidence="3" type="ORF">GMPD_01400</name>
    <name evidence="4" type="ORF">M1B72_00265</name>
</gene>
<dbReference type="InterPro" id="IPR013702">
    <property type="entry name" value="FIST_domain_N"/>
</dbReference>
<dbReference type="AlphaFoldDB" id="A0A6V8MQC7"/>
<dbReference type="PANTHER" id="PTHR40252:SF2">
    <property type="entry name" value="BLR0328 PROTEIN"/>
    <property type="match status" value="1"/>
</dbReference>
<evidence type="ECO:0000313" key="3">
    <source>
        <dbReference type="EMBL" id="GFO62221.1"/>
    </source>
</evidence>
<name>A0A6V8MQC7_9BACT</name>
<keyword evidence="3" id="KW-0418">Kinase</keyword>